<dbReference type="GO" id="GO:0005524">
    <property type="term" value="F:ATP binding"/>
    <property type="evidence" value="ECO:0007669"/>
    <property type="project" value="InterPro"/>
</dbReference>
<dbReference type="PANTHER" id="PTHR42798">
    <property type="entry name" value="LIPOPROTEIN-RELEASING SYSTEM ATP-BINDING PROTEIN LOLD"/>
    <property type="match status" value="1"/>
</dbReference>
<dbReference type="InterPro" id="IPR017911">
    <property type="entry name" value="MacB-like_ATP-bd"/>
</dbReference>
<dbReference type="AlphaFoldDB" id="X1AFF6"/>
<dbReference type="GO" id="GO:0016887">
    <property type="term" value="F:ATP hydrolysis activity"/>
    <property type="evidence" value="ECO:0007669"/>
    <property type="project" value="InterPro"/>
</dbReference>
<dbReference type="InterPro" id="IPR003439">
    <property type="entry name" value="ABC_transporter-like_ATP-bd"/>
</dbReference>
<dbReference type="Gene3D" id="3.40.50.300">
    <property type="entry name" value="P-loop containing nucleotide triphosphate hydrolases"/>
    <property type="match status" value="1"/>
</dbReference>
<gene>
    <name evidence="4" type="ORF">S01H4_33656</name>
</gene>
<reference evidence="4" key="1">
    <citation type="journal article" date="2014" name="Front. Microbiol.">
        <title>High frequency of phylogenetically diverse reductive dehalogenase-homologous genes in deep subseafloor sedimentary metagenomes.</title>
        <authorList>
            <person name="Kawai M."/>
            <person name="Futagami T."/>
            <person name="Toyoda A."/>
            <person name="Takaki Y."/>
            <person name="Nishi S."/>
            <person name="Hori S."/>
            <person name="Arai W."/>
            <person name="Tsubouchi T."/>
            <person name="Morono Y."/>
            <person name="Uchiyama I."/>
            <person name="Ito T."/>
            <person name="Fujiyama A."/>
            <person name="Inagaki F."/>
            <person name="Takami H."/>
        </authorList>
    </citation>
    <scope>NUCLEOTIDE SEQUENCE</scope>
    <source>
        <strain evidence="4">Expedition CK06-06</strain>
    </source>
</reference>
<dbReference type="PANTHER" id="PTHR42798:SF6">
    <property type="entry name" value="CELL DIVISION ATP-BINDING PROTEIN FTSE"/>
    <property type="match status" value="1"/>
</dbReference>
<name>X1AFF6_9ZZZZ</name>
<dbReference type="PROSITE" id="PS00211">
    <property type="entry name" value="ABC_TRANSPORTER_1"/>
    <property type="match status" value="1"/>
</dbReference>
<evidence type="ECO:0000259" key="3">
    <source>
        <dbReference type="PROSITE" id="PS50893"/>
    </source>
</evidence>
<comment type="caution">
    <text evidence="4">The sequence shown here is derived from an EMBL/GenBank/DDBJ whole genome shotgun (WGS) entry which is preliminary data.</text>
</comment>
<dbReference type="InterPro" id="IPR027417">
    <property type="entry name" value="P-loop_NTPase"/>
</dbReference>
<keyword evidence="2" id="KW-0813">Transport</keyword>
<feature type="non-terminal residue" evidence="4">
    <location>
        <position position="177"/>
    </location>
</feature>
<dbReference type="SUPFAM" id="SSF52540">
    <property type="entry name" value="P-loop containing nucleoside triphosphate hydrolases"/>
    <property type="match status" value="1"/>
</dbReference>
<dbReference type="InterPro" id="IPR017871">
    <property type="entry name" value="ABC_transporter-like_CS"/>
</dbReference>
<feature type="domain" description="ABC transporter" evidence="3">
    <location>
        <begin position="8"/>
        <end position="177"/>
    </location>
</feature>
<protein>
    <recommendedName>
        <fullName evidence="3">ABC transporter domain-containing protein</fullName>
    </recommendedName>
</protein>
<dbReference type="Pfam" id="PF00005">
    <property type="entry name" value="ABC_tran"/>
    <property type="match status" value="1"/>
</dbReference>
<accession>X1AFF6</accession>
<proteinExistence type="inferred from homology"/>
<evidence type="ECO:0000313" key="4">
    <source>
        <dbReference type="EMBL" id="GAG81300.1"/>
    </source>
</evidence>
<sequence length="177" mass="19647">MNNNNIILSTKNLNKKFKLGGKVVEAVKDITVSFNSSSLTSIVGKSGSGKSTLLNLLGSLERPDSGEINFEGKNIVKLSDKKLIDYRRKSVGFVFQFFNLIPNLTAIENVMLPMEFVKLNKGKRIKKAKELLKKVDIEEDRFYHTPLKLSGGQQQRVAIARALANDPKIILADEPTG</sequence>
<dbReference type="EMBL" id="BART01017732">
    <property type="protein sequence ID" value="GAG81300.1"/>
    <property type="molecule type" value="Genomic_DNA"/>
</dbReference>
<dbReference type="PROSITE" id="PS50893">
    <property type="entry name" value="ABC_TRANSPORTER_2"/>
    <property type="match status" value="1"/>
</dbReference>
<organism evidence="4">
    <name type="scientific">marine sediment metagenome</name>
    <dbReference type="NCBI Taxonomy" id="412755"/>
    <lineage>
        <taxon>unclassified sequences</taxon>
        <taxon>metagenomes</taxon>
        <taxon>ecological metagenomes</taxon>
    </lineage>
</organism>
<dbReference type="CDD" id="cd03255">
    <property type="entry name" value="ABC_MJ0796_LolCDE_FtsE"/>
    <property type="match status" value="1"/>
</dbReference>
<evidence type="ECO:0000256" key="2">
    <source>
        <dbReference type="ARBA" id="ARBA00022448"/>
    </source>
</evidence>
<evidence type="ECO:0000256" key="1">
    <source>
        <dbReference type="ARBA" id="ARBA00005417"/>
    </source>
</evidence>
<comment type="similarity">
    <text evidence="1">Belongs to the ABC transporter superfamily.</text>
</comment>